<organism evidence="1">
    <name type="scientific">gut metagenome</name>
    <dbReference type="NCBI Taxonomy" id="749906"/>
    <lineage>
        <taxon>unclassified sequences</taxon>
        <taxon>metagenomes</taxon>
        <taxon>organismal metagenomes</taxon>
    </lineage>
</organism>
<sequence length="121" mass="14134">EENMLKTDLMESPFRGMGEALLRMARRHGYRTDDRLALMLSALMKGFYLAEAEGSVCVSREDIARLLTARRRRTRIPKRFGPPCPSRSRRSGFFRERPIRKRCGWLMRALRRSGRWGFSPG</sequence>
<dbReference type="AlphaFoldDB" id="J9FE95"/>
<evidence type="ECO:0000313" key="1">
    <source>
        <dbReference type="EMBL" id="EJW92738.1"/>
    </source>
</evidence>
<proteinExistence type="predicted"/>
<accession>J9FE95</accession>
<gene>
    <name evidence="1" type="ORF">EVA_19155</name>
</gene>
<feature type="non-terminal residue" evidence="1">
    <location>
        <position position="1"/>
    </location>
</feature>
<protein>
    <submittedName>
        <fullName evidence="1">Uncharacterized protein</fullName>
    </submittedName>
</protein>
<dbReference type="EMBL" id="AMCI01007375">
    <property type="protein sequence ID" value="EJW92738.1"/>
    <property type="molecule type" value="Genomic_DNA"/>
</dbReference>
<reference evidence="1" key="1">
    <citation type="journal article" date="2012" name="PLoS ONE">
        <title>Gene sets for utilization of primary and secondary nutrition supplies in the distal gut of endangered iberian lynx.</title>
        <authorList>
            <person name="Alcaide M."/>
            <person name="Messina E."/>
            <person name="Richter M."/>
            <person name="Bargiela R."/>
            <person name="Peplies J."/>
            <person name="Huws S.A."/>
            <person name="Newbold C.J."/>
            <person name="Golyshin P.N."/>
            <person name="Simon M.A."/>
            <person name="Lopez G."/>
            <person name="Yakimov M.M."/>
            <person name="Ferrer M."/>
        </authorList>
    </citation>
    <scope>NUCLEOTIDE SEQUENCE</scope>
</reference>
<comment type="caution">
    <text evidence="1">The sequence shown here is derived from an EMBL/GenBank/DDBJ whole genome shotgun (WGS) entry which is preliminary data.</text>
</comment>
<name>J9FE95_9ZZZZ</name>